<dbReference type="GO" id="GO:0004803">
    <property type="term" value="F:transposase activity"/>
    <property type="evidence" value="ECO:0007669"/>
    <property type="project" value="InterPro"/>
</dbReference>
<feature type="non-terminal residue" evidence="2">
    <location>
        <position position="110"/>
    </location>
</feature>
<name>T1A9H5_9ZZZZ</name>
<comment type="caution">
    <text evidence="2">The sequence shown here is derived from an EMBL/GenBank/DDBJ whole genome shotgun (WGS) entry which is preliminary data.</text>
</comment>
<dbReference type="EMBL" id="AUZX01008916">
    <property type="protein sequence ID" value="EQD53662.1"/>
    <property type="molecule type" value="Genomic_DNA"/>
</dbReference>
<dbReference type="AlphaFoldDB" id="T1A9H5"/>
<evidence type="ECO:0000259" key="1">
    <source>
        <dbReference type="Pfam" id="PF01548"/>
    </source>
</evidence>
<evidence type="ECO:0000313" key="2">
    <source>
        <dbReference type="EMBL" id="EQD53662.1"/>
    </source>
</evidence>
<reference evidence="2" key="2">
    <citation type="journal article" date="2014" name="ISME J.">
        <title>Microbial stratification in low pH oxic and suboxic macroscopic growths along an acid mine drainage.</title>
        <authorList>
            <person name="Mendez-Garcia C."/>
            <person name="Mesa V."/>
            <person name="Sprenger R.R."/>
            <person name="Richter M."/>
            <person name="Diez M.S."/>
            <person name="Solano J."/>
            <person name="Bargiela R."/>
            <person name="Golyshina O.V."/>
            <person name="Manteca A."/>
            <person name="Ramos J.L."/>
            <person name="Gallego J.R."/>
            <person name="Llorente I."/>
            <person name="Martins Dos Santos V.A."/>
            <person name="Jensen O.N."/>
            <person name="Pelaez A.I."/>
            <person name="Sanchez J."/>
            <person name="Ferrer M."/>
        </authorList>
    </citation>
    <scope>NUCLEOTIDE SEQUENCE</scope>
</reference>
<sequence>MSLYAAIDLHSSNSVLAVMDGEGKALLQCRRPNELPRLLADLAPYRGDLVGVAVESTYNWYWLVDGLMDQGYAVHLVNTAAIPQYDGLKHGDDDSDALHLAQLMRLGLLP</sequence>
<gene>
    <name evidence="2" type="ORF">B1A_12298</name>
</gene>
<accession>T1A9H5</accession>
<dbReference type="InterPro" id="IPR002525">
    <property type="entry name" value="Transp_IS110-like_N"/>
</dbReference>
<dbReference type="GO" id="GO:0003677">
    <property type="term" value="F:DNA binding"/>
    <property type="evidence" value="ECO:0007669"/>
    <property type="project" value="InterPro"/>
</dbReference>
<dbReference type="Pfam" id="PF01548">
    <property type="entry name" value="DEDD_Tnp_IS110"/>
    <property type="match status" value="1"/>
</dbReference>
<proteinExistence type="predicted"/>
<organism evidence="2">
    <name type="scientific">mine drainage metagenome</name>
    <dbReference type="NCBI Taxonomy" id="410659"/>
    <lineage>
        <taxon>unclassified sequences</taxon>
        <taxon>metagenomes</taxon>
        <taxon>ecological metagenomes</taxon>
    </lineage>
</organism>
<feature type="domain" description="Transposase IS110-like N-terminal" evidence="1">
    <location>
        <begin position="6"/>
        <end position="105"/>
    </location>
</feature>
<dbReference type="GO" id="GO:0006313">
    <property type="term" value="P:DNA transposition"/>
    <property type="evidence" value="ECO:0007669"/>
    <property type="project" value="InterPro"/>
</dbReference>
<protein>
    <submittedName>
        <fullName evidence="2">Transposase IS116/IS110/IS902 family protein</fullName>
    </submittedName>
</protein>
<reference evidence="2" key="1">
    <citation type="submission" date="2013-08" db="EMBL/GenBank/DDBJ databases">
        <authorList>
            <person name="Mendez C."/>
            <person name="Richter M."/>
            <person name="Ferrer M."/>
            <person name="Sanchez J."/>
        </authorList>
    </citation>
    <scope>NUCLEOTIDE SEQUENCE</scope>
</reference>